<organism evidence="1 2">
    <name type="scientific">Stylonychia lemnae</name>
    <name type="common">Ciliate</name>
    <dbReference type="NCBI Taxonomy" id="5949"/>
    <lineage>
        <taxon>Eukaryota</taxon>
        <taxon>Sar</taxon>
        <taxon>Alveolata</taxon>
        <taxon>Ciliophora</taxon>
        <taxon>Intramacronucleata</taxon>
        <taxon>Spirotrichea</taxon>
        <taxon>Stichotrichia</taxon>
        <taxon>Sporadotrichida</taxon>
        <taxon>Oxytrichidae</taxon>
        <taxon>Stylonychinae</taxon>
        <taxon>Stylonychia</taxon>
    </lineage>
</organism>
<evidence type="ECO:0000313" key="1">
    <source>
        <dbReference type="EMBL" id="CDW75117.1"/>
    </source>
</evidence>
<dbReference type="AlphaFoldDB" id="A0A077ZZR9"/>
<dbReference type="InParanoid" id="A0A077ZZR9"/>
<name>A0A077ZZR9_STYLE</name>
<dbReference type="EMBL" id="CCKQ01003975">
    <property type="protein sequence ID" value="CDW75117.1"/>
    <property type="molecule type" value="Genomic_DNA"/>
</dbReference>
<gene>
    <name evidence="1" type="primary">Contig15972.g17020</name>
    <name evidence="1" type="ORF">STYLEM_4104</name>
</gene>
<keyword evidence="2" id="KW-1185">Reference proteome</keyword>
<accession>A0A077ZZR9</accession>
<evidence type="ECO:0000313" key="2">
    <source>
        <dbReference type="Proteomes" id="UP000039865"/>
    </source>
</evidence>
<sequence length="278" mass="32942">MERVKKVHISHPNIQLAISSKTIVQIFGHFPSISTQTQAILDRQLLKERQKQTLEMYQLFYGFNPDQDIWGYQDEKLNQHQSEMIYMNLPKLINIELVRILNNKGYKMKLDYSLYELNFMDRYSKIKSLTRKSYVINRRKYRMERKIQNGIKCDQKRYNLMRISGGPLIFPKIFETQQYQGDLIVKLLKGLYRDYNLIDQMDVKLNQKTFGSQECLERLLDLAIGDYDIQGHELIDYKIDDQGNQFQMGNLGDGLQEVLHKSIDSNIDSVQWVFDGDY</sequence>
<reference evidence="1 2" key="1">
    <citation type="submission" date="2014-06" db="EMBL/GenBank/DDBJ databases">
        <authorList>
            <person name="Swart Estienne"/>
        </authorList>
    </citation>
    <scope>NUCLEOTIDE SEQUENCE [LARGE SCALE GENOMIC DNA]</scope>
    <source>
        <strain evidence="1 2">130c</strain>
    </source>
</reference>
<protein>
    <submittedName>
        <fullName evidence="1">Uncharacterized protein</fullName>
    </submittedName>
</protein>
<dbReference type="Proteomes" id="UP000039865">
    <property type="component" value="Unassembled WGS sequence"/>
</dbReference>
<proteinExistence type="predicted"/>